<gene>
    <name evidence="1" type="ORF">QAD02_006588</name>
</gene>
<protein>
    <submittedName>
        <fullName evidence="1">Uncharacterized protein</fullName>
    </submittedName>
</protein>
<evidence type="ECO:0000313" key="1">
    <source>
        <dbReference type="EMBL" id="KAJ8664926.1"/>
    </source>
</evidence>
<reference evidence="1" key="1">
    <citation type="submission" date="2023-04" db="EMBL/GenBank/DDBJ databases">
        <title>A chromosome-level genome assembly of the parasitoid wasp Eretmocerus hayati.</title>
        <authorList>
            <person name="Zhong Y."/>
            <person name="Liu S."/>
            <person name="Liu Y."/>
        </authorList>
    </citation>
    <scope>NUCLEOTIDE SEQUENCE</scope>
    <source>
        <strain evidence="1">ZJU_SS_LIU_2023</strain>
    </source>
</reference>
<proteinExistence type="predicted"/>
<keyword evidence="2" id="KW-1185">Reference proteome</keyword>
<sequence length="107" mass="12159">MYTKNVVQLTIYACILALLWNEVYGAPRLPPESTVPNKKLPNVNRNLTTQNPRDNEDAIPNETSVDDVKIIKIPRPSWLENFVIGLREGLLYILVKAPTREGRNPYG</sequence>
<name>A0ACC2N1P0_9HYME</name>
<dbReference type="EMBL" id="CM056744">
    <property type="protein sequence ID" value="KAJ8664926.1"/>
    <property type="molecule type" value="Genomic_DNA"/>
</dbReference>
<accession>A0ACC2N1P0</accession>
<organism evidence="1 2">
    <name type="scientific">Eretmocerus hayati</name>
    <dbReference type="NCBI Taxonomy" id="131215"/>
    <lineage>
        <taxon>Eukaryota</taxon>
        <taxon>Metazoa</taxon>
        <taxon>Ecdysozoa</taxon>
        <taxon>Arthropoda</taxon>
        <taxon>Hexapoda</taxon>
        <taxon>Insecta</taxon>
        <taxon>Pterygota</taxon>
        <taxon>Neoptera</taxon>
        <taxon>Endopterygota</taxon>
        <taxon>Hymenoptera</taxon>
        <taxon>Apocrita</taxon>
        <taxon>Proctotrupomorpha</taxon>
        <taxon>Chalcidoidea</taxon>
        <taxon>Aphelinidae</taxon>
        <taxon>Aphelininae</taxon>
        <taxon>Eretmocerus</taxon>
    </lineage>
</organism>
<evidence type="ECO:0000313" key="2">
    <source>
        <dbReference type="Proteomes" id="UP001239111"/>
    </source>
</evidence>
<dbReference type="Proteomes" id="UP001239111">
    <property type="component" value="Chromosome 4"/>
</dbReference>
<comment type="caution">
    <text evidence="1">The sequence shown here is derived from an EMBL/GenBank/DDBJ whole genome shotgun (WGS) entry which is preliminary data.</text>
</comment>